<evidence type="ECO:0000256" key="8">
    <source>
        <dbReference type="SAM" id="MobiDB-lite"/>
    </source>
</evidence>
<dbReference type="Proteomes" id="UP000315395">
    <property type="component" value="Chromosome"/>
</dbReference>
<evidence type="ECO:0000259" key="10">
    <source>
        <dbReference type="Pfam" id="PF13622"/>
    </source>
</evidence>
<dbReference type="Pfam" id="PF02551">
    <property type="entry name" value="Acyl_CoA_thio"/>
    <property type="match status" value="1"/>
</dbReference>
<accession>A0A516GD00</accession>
<gene>
    <name evidence="11" type="ORF">FNH13_14510</name>
</gene>
<dbReference type="GO" id="GO:0047617">
    <property type="term" value="F:fatty acyl-CoA hydrolase activity"/>
    <property type="evidence" value="ECO:0007669"/>
    <property type="project" value="UniProtKB-EC"/>
</dbReference>
<evidence type="ECO:0000313" key="12">
    <source>
        <dbReference type="Proteomes" id="UP000315395"/>
    </source>
</evidence>
<comment type="subunit">
    <text evidence="2">Homotetramer.</text>
</comment>
<evidence type="ECO:0000256" key="3">
    <source>
        <dbReference type="ARBA" id="ARBA00022801"/>
    </source>
</evidence>
<evidence type="ECO:0000256" key="6">
    <source>
        <dbReference type="ARBA" id="ARBA00071120"/>
    </source>
</evidence>
<dbReference type="EMBL" id="CP041616">
    <property type="protein sequence ID" value="QDO89391.1"/>
    <property type="molecule type" value="Genomic_DNA"/>
</dbReference>
<dbReference type="InterPro" id="IPR003703">
    <property type="entry name" value="Acyl_CoA_thio"/>
</dbReference>
<keyword evidence="4" id="KW-0443">Lipid metabolism</keyword>
<dbReference type="OrthoDB" id="9781019at2"/>
<evidence type="ECO:0000256" key="2">
    <source>
        <dbReference type="ARBA" id="ARBA00011881"/>
    </source>
</evidence>
<feature type="compositionally biased region" description="Basic and acidic residues" evidence="8">
    <location>
        <begin position="16"/>
        <end position="27"/>
    </location>
</feature>
<dbReference type="Gene3D" id="2.40.160.210">
    <property type="entry name" value="Acyl-CoA thioesterase, double hotdog domain"/>
    <property type="match status" value="1"/>
</dbReference>
<evidence type="ECO:0000259" key="9">
    <source>
        <dbReference type="Pfam" id="PF02551"/>
    </source>
</evidence>
<dbReference type="InterPro" id="IPR049449">
    <property type="entry name" value="TesB_ACOT8-like_N"/>
</dbReference>
<dbReference type="PANTHER" id="PTHR11066:SF34">
    <property type="entry name" value="ACYL-COENZYME A THIOESTERASE 8"/>
    <property type="match status" value="1"/>
</dbReference>
<dbReference type="AlphaFoldDB" id="A0A516GD00"/>
<organism evidence="11 12">
    <name type="scientific">Ornithinimicrobium ciconiae</name>
    <dbReference type="NCBI Taxonomy" id="2594265"/>
    <lineage>
        <taxon>Bacteria</taxon>
        <taxon>Bacillati</taxon>
        <taxon>Actinomycetota</taxon>
        <taxon>Actinomycetes</taxon>
        <taxon>Micrococcales</taxon>
        <taxon>Ornithinimicrobiaceae</taxon>
        <taxon>Ornithinimicrobium</taxon>
    </lineage>
</organism>
<dbReference type="PANTHER" id="PTHR11066">
    <property type="entry name" value="ACYL-COA THIOESTERASE"/>
    <property type="match status" value="1"/>
</dbReference>
<feature type="domain" description="Acyl-CoA thioesterase 2 C-terminal" evidence="9">
    <location>
        <begin position="245"/>
        <end position="351"/>
    </location>
</feature>
<evidence type="ECO:0000313" key="11">
    <source>
        <dbReference type="EMBL" id="QDO89391.1"/>
    </source>
</evidence>
<evidence type="ECO:0000256" key="7">
    <source>
        <dbReference type="ARBA" id="ARBA00079653"/>
    </source>
</evidence>
<comment type="catalytic activity">
    <reaction evidence="5">
        <text>a fatty acyl-CoA + H2O = a fatty acid + CoA + H(+)</text>
        <dbReference type="Rhea" id="RHEA:16781"/>
        <dbReference type="ChEBI" id="CHEBI:15377"/>
        <dbReference type="ChEBI" id="CHEBI:15378"/>
        <dbReference type="ChEBI" id="CHEBI:28868"/>
        <dbReference type="ChEBI" id="CHEBI:57287"/>
        <dbReference type="ChEBI" id="CHEBI:77636"/>
        <dbReference type="EC" id="3.1.2.20"/>
    </reaction>
    <physiologicalReaction direction="left-to-right" evidence="5">
        <dbReference type="Rhea" id="RHEA:16782"/>
    </physiologicalReaction>
</comment>
<feature type="region of interest" description="Disordered" evidence="8">
    <location>
        <begin position="1"/>
        <end position="27"/>
    </location>
</feature>
<dbReference type="InterPro" id="IPR042171">
    <property type="entry name" value="Acyl-CoA_hotdog"/>
</dbReference>
<protein>
    <recommendedName>
        <fullName evidence="6">Acyl-CoA thioesterase 2</fullName>
    </recommendedName>
    <alternativeName>
        <fullName evidence="7">Thioesterase II</fullName>
    </alternativeName>
</protein>
<dbReference type="CDD" id="cd03445">
    <property type="entry name" value="Thioesterase_II_repeat2"/>
    <property type="match status" value="1"/>
</dbReference>
<keyword evidence="12" id="KW-1185">Reference proteome</keyword>
<keyword evidence="3" id="KW-0378">Hydrolase</keyword>
<feature type="domain" description="Acyl-CoA thioesterase-like N-terminal HotDog" evidence="10">
    <location>
        <begin position="98"/>
        <end position="182"/>
    </location>
</feature>
<evidence type="ECO:0000256" key="1">
    <source>
        <dbReference type="ARBA" id="ARBA00006538"/>
    </source>
</evidence>
<evidence type="ECO:0000256" key="5">
    <source>
        <dbReference type="ARBA" id="ARBA00050943"/>
    </source>
</evidence>
<evidence type="ECO:0000256" key="4">
    <source>
        <dbReference type="ARBA" id="ARBA00023098"/>
    </source>
</evidence>
<reference evidence="11 12" key="1">
    <citation type="submission" date="2019-07" db="EMBL/GenBank/DDBJ databases">
        <title>complete genome sequencing of Ornithinimicrobium sp. H23M54.</title>
        <authorList>
            <person name="Bae J.-W."/>
            <person name="Lee S.-Y."/>
        </authorList>
    </citation>
    <scope>NUCLEOTIDE SEQUENCE [LARGE SCALE GENOMIC DNA]</scope>
    <source>
        <strain evidence="11 12">H23M54</strain>
    </source>
</reference>
<dbReference type="CDD" id="cd03444">
    <property type="entry name" value="Thioesterase_II_repeat1"/>
    <property type="match status" value="1"/>
</dbReference>
<dbReference type="GO" id="GO:0009062">
    <property type="term" value="P:fatty acid catabolic process"/>
    <property type="evidence" value="ECO:0007669"/>
    <property type="project" value="TreeGrafter"/>
</dbReference>
<dbReference type="SUPFAM" id="SSF54637">
    <property type="entry name" value="Thioesterase/thiol ester dehydrase-isomerase"/>
    <property type="match status" value="2"/>
</dbReference>
<dbReference type="KEGG" id="orz:FNH13_14510"/>
<sequence>MTIGIHVGPSAGHLDGGGRGRDGDRGLSHGAILAGRVRGVDYSARVSPTPEDQLANLLDVLDLSFEGRTTVRVASTEGVVEDLRDSEGEVYVGRSQVMPHGRVFGGQVLAQCVVAAGRTVDLDDGDGPRHIHSLHGYFLRPGDDKEPIRFLVDRMRDGGSFSARRVHAVQDGRILMSMITSFQELAPGLDHQIPMPQVPAPDELPPDAEILRQIDHPLAQHAAARAVELRHVDPQLLPGSAIDPVERQSVWMRLPGEVPDNPHVHAAVLAYASDYSLLEPVLRRHGLAWGDPRLRVASLDHGMWFHRPARVDEWVLYTQEAPSAQGGRGLGIGHMFAEDGTLLATVGQEGMVRVKES</sequence>
<proteinExistence type="inferred from homology"/>
<comment type="similarity">
    <text evidence="1">Belongs to the C/M/P thioester hydrolase family.</text>
</comment>
<dbReference type="FunFam" id="2.40.160.210:FF:000001">
    <property type="entry name" value="Acyl-CoA thioesterase II"/>
    <property type="match status" value="1"/>
</dbReference>
<dbReference type="GO" id="GO:0006637">
    <property type="term" value="P:acyl-CoA metabolic process"/>
    <property type="evidence" value="ECO:0007669"/>
    <property type="project" value="InterPro"/>
</dbReference>
<name>A0A516GD00_9MICO</name>
<dbReference type="InterPro" id="IPR025652">
    <property type="entry name" value="TesB_C"/>
</dbReference>
<dbReference type="Pfam" id="PF13622">
    <property type="entry name" value="4HBT_3"/>
    <property type="match status" value="1"/>
</dbReference>
<dbReference type="InterPro" id="IPR029069">
    <property type="entry name" value="HotDog_dom_sf"/>
</dbReference>